<accession>A0ABR2DCG5</accession>
<gene>
    <name evidence="1" type="ORF">V6N12_056918</name>
</gene>
<proteinExistence type="predicted"/>
<dbReference type="Proteomes" id="UP001472677">
    <property type="component" value="Unassembled WGS sequence"/>
</dbReference>
<organism evidence="1 2">
    <name type="scientific">Hibiscus sabdariffa</name>
    <name type="common">roselle</name>
    <dbReference type="NCBI Taxonomy" id="183260"/>
    <lineage>
        <taxon>Eukaryota</taxon>
        <taxon>Viridiplantae</taxon>
        <taxon>Streptophyta</taxon>
        <taxon>Embryophyta</taxon>
        <taxon>Tracheophyta</taxon>
        <taxon>Spermatophyta</taxon>
        <taxon>Magnoliopsida</taxon>
        <taxon>eudicotyledons</taxon>
        <taxon>Gunneridae</taxon>
        <taxon>Pentapetalae</taxon>
        <taxon>rosids</taxon>
        <taxon>malvids</taxon>
        <taxon>Malvales</taxon>
        <taxon>Malvaceae</taxon>
        <taxon>Malvoideae</taxon>
        <taxon>Hibiscus</taxon>
    </lineage>
</organism>
<protein>
    <submittedName>
        <fullName evidence="1">Uncharacterized protein</fullName>
    </submittedName>
</protein>
<reference evidence="1 2" key="1">
    <citation type="journal article" date="2024" name="G3 (Bethesda)">
        <title>Genome assembly of Hibiscus sabdariffa L. provides insights into metabolisms of medicinal natural products.</title>
        <authorList>
            <person name="Kim T."/>
        </authorList>
    </citation>
    <scope>NUCLEOTIDE SEQUENCE [LARGE SCALE GENOMIC DNA]</scope>
    <source>
        <strain evidence="1">TK-2024</strain>
        <tissue evidence="1">Old leaves</tissue>
    </source>
</reference>
<dbReference type="EMBL" id="JBBPBM010000030">
    <property type="protein sequence ID" value="KAK8535399.1"/>
    <property type="molecule type" value="Genomic_DNA"/>
</dbReference>
<evidence type="ECO:0000313" key="2">
    <source>
        <dbReference type="Proteomes" id="UP001472677"/>
    </source>
</evidence>
<name>A0ABR2DCG5_9ROSI</name>
<evidence type="ECO:0000313" key="1">
    <source>
        <dbReference type="EMBL" id="KAK8535399.1"/>
    </source>
</evidence>
<keyword evidence="2" id="KW-1185">Reference proteome</keyword>
<comment type="caution">
    <text evidence="1">The sequence shown here is derived from an EMBL/GenBank/DDBJ whole genome shotgun (WGS) entry which is preliminary data.</text>
</comment>
<sequence>MIGITVCLSTVNGTLEDVYYYQIQKCCFSKFNSQAIDREVEIIFKGSLKLYGSLRERFSARGHVFELHG</sequence>